<accession>A0A933W9I2</accession>
<dbReference type="InterPro" id="IPR032812">
    <property type="entry name" value="SbsA_Ig"/>
</dbReference>
<gene>
    <name evidence="3" type="ORF">HZA61_14280</name>
</gene>
<name>A0A933W9I2_UNCEI</name>
<proteinExistence type="predicted"/>
<dbReference type="EMBL" id="JACRIW010000101">
    <property type="protein sequence ID" value="MBI5170652.1"/>
    <property type="molecule type" value="Genomic_DNA"/>
</dbReference>
<protein>
    <submittedName>
        <fullName evidence="3">Ig-like domain-containing protein</fullName>
    </submittedName>
</protein>
<evidence type="ECO:0000256" key="1">
    <source>
        <dbReference type="ARBA" id="ARBA00022729"/>
    </source>
</evidence>
<evidence type="ECO:0000313" key="3">
    <source>
        <dbReference type="EMBL" id="MBI5170652.1"/>
    </source>
</evidence>
<dbReference type="AlphaFoldDB" id="A0A933W9I2"/>
<dbReference type="Pfam" id="PF13205">
    <property type="entry name" value="Big_5"/>
    <property type="match status" value="1"/>
</dbReference>
<dbReference type="Proteomes" id="UP000696931">
    <property type="component" value="Unassembled WGS sequence"/>
</dbReference>
<organism evidence="3 4">
    <name type="scientific">Eiseniibacteriota bacterium</name>
    <dbReference type="NCBI Taxonomy" id="2212470"/>
    <lineage>
        <taxon>Bacteria</taxon>
        <taxon>Candidatus Eiseniibacteriota</taxon>
    </lineage>
</organism>
<comment type="caution">
    <text evidence="3">The sequence shown here is derived from an EMBL/GenBank/DDBJ whole genome shotgun (WGS) entry which is preliminary data.</text>
</comment>
<feature type="domain" description="SbsA Ig-like" evidence="2">
    <location>
        <begin position="38"/>
        <end position="141"/>
    </location>
</feature>
<keyword evidence="1" id="KW-0732">Signal</keyword>
<evidence type="ECO:0000259" key="2">
    <source>
        <dbReference type="Pfam" id="PF13205"/>
    </source>
</evidence>
<reference evidence="3" key="1">
    <citation type="submission" date="2020-07" db="EMBL/GenBank/DDBJ databases">
        <title>Huge and variable diversity of episymbiotic CPR bacteria and DPANN archaea in groundwater ecosystems.</title>
        <authorList>
            <person name="He C.Y."/>
            <person name="Keren R."/>
            <person name="Whittaker M."/>
            <person name="Farag I.F."/>
            <person name="Doudna J."/>
            <person name="Cate J.H.D."/>
            <person name="Banfield J.F."/>
        </authorList>
    </citation>
    <scope>NUCLEOTIDE SEQUENCE</scope>
    <source>
        <strain evidence="3">NC_groundwater_1813_Pr3_B-0.1um_71_17</strain>
    </source>
</reference>
<sequence length="409" mass="43992">MTRAAGLRALLLAAFALVLLALAPACGRKESIVAPRGNVPPVVTAMFPLPRSTGVVYDTPIYVQFDRALDRRTVDTTTVFLKVDTRRIPVGVEYLGVVNRIQVTPRSTLELNKTYTVELSPRLKTPEGDSLAAKVVWQFSTNSVRRLTYTSPPQGALEGPHAMLGWSGNGGPSNTYLYEVYASTDSAAVANRSVSPVQSAVYVNCLPRASWAAGARTFWAVTTVNLVTGERFLNPVASFDVYRADAPVDTVIIPLVDYGGAGSNNRTQFCATPTFTTGLAYNSGVRWNLSGDRPNLHVADAYMTIYANASSAATVASANTQLWYGQNSWSACAFTLNGVPFTETNGYLATATVAGLRAEWVSPGLSAFVEAGARFGGWNGFLFRGTGTVNWDVLTSGVPQPQLKVVYYR</sequence>
<evidence type="ECO:0000313" key="4">
    <source>
        <dbReference type="Proteomes" id="UP000696931"/>
    </source>
</evidence>